<comment type="caution">
    <text evidence="2">The sequence shown here is derived from an EMBL/GenBank/DDBJ whole genome shotgun (WGS) entry which is preliminary data.</text>
</comment>
<dbReference type="EMBL" id="JAPFRD010000010">
    <property type="protein sequence ID" value="MCW8108532.1"/>
    <property type="molecule type" value="Genomic_DNA"/>
</dbReference>
<feature type="domain" description="Bacterial virulence factor lipase N-terminal" evidence="1">
    <location>
        <begin position="75"/>
        <end position="279"/>
    </location>
</feature>
<name>A0ABT3P6Z1_9ALTE</name>
<accession>A0ABT3P6Z1</accession>
<dbReference type="InterPro" id="IPR025920">
    <property type="entry name" value="Lipase_bact_N"/>
</dbReference>
<dbReference type="Proteomes" id="UP001142810">
    <property type="component" value="Unassembled WGS sequence"/>
</dbReference>
<keyword evidence="3" id="KW-1185">Reference proteome</keyword>
<organism evidence="2 3">
    <name type="scientific">Alteromonas aquimaris</name>
    <dbReference type="NCBI Taxonomy" id="2998417"/>
    <lineage>
        <taxon>Bacteria</taxon>
        <taxon>Pseudomonadati</taxon>
        <taxon>Pseudomonadota</taxon>
        <taxon>Gammaproteobacteria</taxon>
        <taxon>Alteromonadales</taxon>
        <taxon>Alteromonadaceae</taxon>
        <taxon>Alteromonas/Salinimonas group</taxon>
        <taxon>Alteromonas</taxon>
    </lineage>
</organism>
<dbReference type="InterPro" id="IPR029058">
    <property type="entry name" value="AB_hydrolase_fold"/>
</dbReference>
<evidence type="ECO:0000313" key="3">
    <source>
        <dbReference type="Proteomes" id="UP001142810"/>
    </source>
</evidence>
<gene>
    <name evidence="2" type="ORF">OPS25_08490</name>
</gene>
<sequence length="884" mass="92216">MRKLFISSSVALALGLAGCGGGETIEDIQAETPTVAPSSRVVFDPANGELNTPNDLLMLPGDDGFFDYTLNIPVADPTDFSDPQNALNILDGWSTQHPFVINVNTVEGASLDESTLSAGVHIFEATLGLDQTDPDCAQAEIPSSGCKIGDKLTFGVDYVLSLLDGDTISVVPLRPLKASQGHMLVMTTDLKDSNGNAVQGSTSWDLVRQDINTNPLSSDSQLQLQTLVNSYIDPLLEEGFERENITYVSAFTTQSTDIALQSIKQKMVAEFAARSAAGDPTAGTALPAIVITDATGPTNSMETLNLVDDETLAGAVLLGISELPPESASLEPFVTATDFSSLQTCDGLFTAQAGAFVLATGSTTGIPTVDAGLDTFAAELSAGILAEVGPFCAAQRYEGTVSLPYYLGVPTADNPTAPVTDFWSAACDSGIVLAGAPDEVLAEATPGPNFEMCQQLGLSDLRVNGELLDKDRNITRFNPIPEEKGSDEGNVTLDVQVTVPNVDVANGILASVGMSPIAKPEAGWPVVILVHGITSQKEDMLAISGTLALAGIASVAIDHPLHGSRGYDLDPTQEGDEINATTVSATHYMNLASLPTARDNLRQSVADLLGLRLGLNAVVDMTTGEAADFDLSRVSVMGVSLGAMTGGNFAAVANTTMGDELGALDGMYAVKEASLESPGGGVATFLLESPTFGDLVKGSLLRESSPEFVALLGQLYPETAPADLSDEELVAAVGEFDENATPEQLAEVQSTLSRFAFAAQTVLDAGDPNNYGKMLGENTPVHMMTVIGDGSEENLPDQVIPPTTTLPLSGQNPLAAIIGLEQVSSTVTSESTISGQVKFVKGVHGSSLNPVYPDVTEEMQREVAGYISSDATAIVITNEEVVAN</sequence>
<protein>
    <recommendedName>
        <fullName evidence="1">Bacterial virulence factor lipase N-terminal domain-containing protein</fullName>
    </recommendedName>
</protein>
<reference evidence="2" key="1">
    <citation type="submission" date="2022-11" db="EMBL/GenBank/DDBJ databases">
        <title>Alteromonas sp. nov., isolated from sea water of the Qingdao.</title>
        <authorList>
            <person name="Wang Q."/>
        </authorList>
    </citation>
    <scope>NUCLEOTIDE SEQUENCE</scope>
    <source>
        <strain evidence="2">ASW11-7</strain>
    </source>
</reference>
<dbReference type="Pfam" id="PF12262">
    <property type="entry name" value="Lipase_bact_N"/>
    <property type="match status" value="1"/>
</dbReference>
<evidence type="ECO:0000313" key="2">
    <source>
        <dbReference type="EMBL" id="MCW8108532.1"/>
    </source>
</evidence>
<dbReference type="Gene3D" id="3.40.50.1820">
    <property type="entry name" value="alpha/beta hydrolase"/>
    <property type="match status" value="1"/>
</dbReference>
<proteinExistence type="predicted"/>
<evidence type="ECO:0000259" key="1">
    <source>
        <dbReference type="Pfam" id="PF12262"/>
    </source>
</evidence>
<dbReference type="PROSITE" id="PS51257">
    <property type="entry name" value="PROKAR_LIPOPROTEIN"/>
    <property type="match status" value="1"/>
</dbReference>
<dbReference type="RefSeq" id="WP_265617259.1">
    <property type="nucleotide sequence ID" value="NZ_JAPFRD010000010.1"/>
</dbReference>
<dbReference type="SUPFAM" id="SSF53474">
    <property type="entry name" value="alpha/beta-Hydrolases"/>
    <property type="match status" value="1"/>
</dbReference>
<dbReference type="InterPro" id="IPR020009">
    <property type="entry name" value="VolA/Pla-1/cef"/>
</dbReference>
<dbReference type="NCBIfam" id="TIGR03502">
    <property type="entry name" value="lipase_Pla1_cef"/>
    <property type="match status" value="1"/>
</dbReference>